<dbReference type="GO" id="GO:0004674">
    <property type="term" value="F:protein serine/threonine kinase activity"/>
    <property type="evidence" value="ECO:0007669"/>
    <property type="project" value="UniProtKB-KW"/>
</dbReference>
<evidence type="ECO:0000256" key="5">
    <source>
        <dbReference type="ARBA" id="ARBA00022741"/>
    </source>
</evidence>
<evidence type="ECO:0000256" key="9">
    <source>
        <dbReference type="ARBA" id="ARBA00048679"/>
    </source>
</evidence>
<name>A0A9Q0IAQ6_9TELE</name>
<feature type="region of interest" description="Disordered" evidence="11">
    <location>
        <begin position="445"/>
        <end position="599"/>
    </location>
</feature>
<evidence type="ECO:0000313" key="13">
    <source>
        <dbReference type="EMBL" id="KAJ3591909.1"/>
    </source>
</evidence>
<evidence type="ECO:0000313" key="14">
    <source>
        <dbReference type="Proteomes" id="UP001148018"/>
    </source>
</evidence>
<evidence type="ECO:0000256" key="1">
    <source>
        <dbReference type="ARBA" id="ARBA00010886"/>
    </source>
</evidence>
<dbReference type="PROSITE" id="PS50011">
    <property type="entry name" value="PROTEIN_KINASE_DOM"/>
    <property type="match status" value="1"/>
</dbReference>
<proteinExistence type="inferred from homology"/>
<dbReference type="Gene3D" id="3.30.200.20">
    <property type="entry name" value="Phosphorylase Kinase, domain 1"/>
    <property type="match status" value="1"/>
</dbReference>
<evidence type="ECO:0000256" key="7">
    <source>
        <dbReference type="ARBA" id="ARBA00022840"/>
    </source>
</evidence>
<evidence type="ECO:0000256" key="8">
    <source>
        <dbReference type="ARBA" id="ARBA00047899"/>
    </source>
</evidence>
<dbReference type="OrthoDB" id="248923at2759"/>
<dbReference type="PROSITE" id="PS00107">
    <property type="entry name" value="PROTEIN_KINASE_ATP"/>
    <property type="match status" value="1"/>
</dbReference>
<keyword evidence="3" id="KW-0723">Serine/threonine-protein kinase</keyword>
<sequence>MNSYDVVRQIGEGAFGKAFLVRDRGQTSASMCVIKEINLSKMSLREREASKKEGMLLSKMKHPNIVAFFKSFQESNSLYIVMEFCDGGDLMKRISVQRGVPFTEEQVVNWFLQVCLGLKHIHDHKVLHRDIKAQAKLGDFGIARVLNNNLRQLVGKICRGRFEPVSSRYSHDLRLLLSQLFKVSPRDRPSVSSVLKRPFLEKLICKYLEPQKPARASAPVRPVPRPKPGPTVKKLPPKPDWKGPARGYTPTSHHKVRPAAIQGRPDHLAGPELGEVRGQQNHREHYHHYHHQLDALKRRNREEPPPHLHRNPPPHPPLHHLAERGEDRPVPYQMVAEAHRAYLQRRQEAQRYKLRAEKQLGLRPSTADAERYRKLVVQPQEAEIPQHTHQHRTQQPEDLLNQCLSFQAGEELKLSDWWVGEGGQGQARRVWSERVPETLLAALAGMEVSLSEEQRGDDGQGEEKREEEQEAEEEVQIEEESDVEVDGDRLEPRSDDDDTNFEESEDELREEVADSMKNLFIMDDDDEEPGEREEMSGRKEEKEGGEENGAGDPRPTKAESDSYPSSKVPSCTIKAQDEGCGGQPKRVGELQASTEVDGQ</sequence>
<feature type="compositionally biased region" description="Acidic residues" evidence="11">
    <location>
        <begin position="494"/>
        <end position="509"/>
    </location>
</feature>
<comment type="catalytic activity">
    <reaction evidence="8">
        <text>L-threonyl-[protein] + ATP = O-phospho-L-threonyl-[protein] + ADP + H(+)</text>
        <dbReference type="Rhea" id="RHEA:46608"/>
        <dbReference type="Rhea" id="RHEA-COMP:11060"/>
        <dbReference type="Rhea" id="RHEA-COMP:11605"/>
        <dbReference type="ChEBI" id="CHEBI:15378"/>
        <dbReference type="ChEBI" id="CHEBI:30013"/>
        <dbReference type="ChEBI" id="CHEBI:30616"/>
        <dbReference type="ChEBI" id="CHEBI:61977"/>
        <dbReference type="ChEBI" id="CHEBI:456216"/>
        <dbReference type="EC" id="2.7.11.1"/>
    </reaction>
</comment>
<dbReference type="SUPFAM" id="SSF56112">
    <property type="entry name" value="Protein kinase-like (PK-like)"/>
    <property type="match status" value="1"/>
</dbReference>
<feature type="domain" description="Protein kinase" evidence="12">
    <location>
        <begin position="4"/>
        <end position="318"/>
    </location>
</feature>
<keyword evidence="7 10" id="KW-0067">ATP-binding</keyword>
<organism evidence="13 14">
    <name type="scientific">Muraenolepis orangiensis</name>
    <name type="common">Patagonian moray cod</name>
    <dbReference type="NCBI Taxonomy" id="630683"/>
    <lineage>
        <taxon>Eukaryota</taxon>
        <taxon>Metazoa</taxon>
        <taxon>Chordata</taxon>
        <taxon>Craniata</taxon>
        <taxon>Vertebrata</taxon>
        <taxon>Euteleostomi</taxon>
        <taxon>Actinopterygii</taxon>
        <taxon>Neopterygii</taxon>
        <taxon>Teleostei</taxon>
        <taxon>Neoteleostei</taxon>
        <taxon>Acanthomorphata</taxon>
        <taxon>Zeiogadaria</taxon>
        <taxon>Gadariae</taxon>
        <taxon>Gadiformes</taxon>
        <taxon>Muraenolepidoidei</taxon>
        <taxon>Muraenolepididae</taxon>
        <taxon>Muraenolepis</taxon>
    </lineage>
</organism>
<dbReference type="InterPro" id="IPR000719">
    <property type="entry name" value="Prot_kinase_dom"/>
</dbReference>
<accession>A0A9Q0IAQ6</accession>
<evidence type="ECO:0000256" key="4">
    <source>
        <dbReference type="ARBA" id="ARBA00022679"/>
    </source>
</evidence>
<evidence type="ECO:0000256" key="10">
    <source>
        <dbReference type="PROSITE-ProRule" id="PRU10141"/>
    </source>
</evidence>
<keyword evidence="4" id="KW-0808">Transferase</keyword>
<comment type="catalytic activity">
    <reaction evidence="9">
        <text>L-seryl-[protein] + ATP = O-phospho-L-seryl-[protein] + ADP + H(+)</text>
        <dbReference type="Rhea" id="RHEA:17989"/>
        <dbReference type="Rhea" id="RHEA-COMP:9863"/>
        <dbReference type="Rhea" id="RHEA-COMP:11604"/>
        <dbReference type="ChEBI" id="CHEBI:15378"/>
        <dbReference type="ChEBI" id="CHEBI:29999"/>
        <dbReference type="ChEBI" id="CHEBI:30616"/>
        <dbReference type="ChEBI" id="CHEBI:83421"/>
        <dbReference type="ChEBI" id="CHEBI:456216"/>
        <dbReference type="EC" id="2.7.11.1"/>
    </reaction>
</comment>
<evidence type="ECO:0000256" key="6">
    <source>
        <dbReference type="ARBA" id="ARBA00022777"/>
    </source>
</evidence>
<evidence type="ECO:0000256" key="2">
    <source>
        <dbReference type="ARBA" id="ARBA00012513"/>
    </source>
</evidence>
<feature type="binding site" evidence="10">
    <location>
        <position position="35"/>
    </location>
    <ligand>
        <name>ATP</name>
        <dbReference type="ChEBI" id="CHEBI:30616"/>
    </ligand>
</feature>
<dbReference type="PANTHER" id="PTHR44899:SF1">
    <property type="entry name" value="SERINE_THREONINE-PROTEIN KINASE NEK5"/>
    <property type="match status" value="1"/>
</dbReference>
<dbReference type="FunFam" id="3.30.200.20:FF:000097">
    <property type="entry name" value="Probable serine/threonine-protein kinase nek1"/>
    <property type="match status" value="1"/>
</dbReference>
<dbReference type="EMBL" id="JANIIK010000113">
    <property type="protein sequence ID" value="KAJ3591909.1"/>
    <property type="molecule type" value="Genomic_DNA"/>
</dbReference>
<dbReference type="AlphaFoldDB" id="A0A9Q0IAQ6"/>
<dbReference type="Gene3D" id="1.10.510.10">
    <property type="entry name" value="Transferase(Phosphotransferase) domain 1"/>
    <property type="match status" value="2"/>
</dbReference>
<dbReference type="PANTHER" id="PTHR44899">
    <property type="entry name" value="CAMK FAMILY PROTEIN KINASE"/>
    <property type="match status" value="1"/>
</dbReference>
<feature type="compositionally biased region" description="Acidic residues" evidence="11">
    <location>
        <begin position="522"/>
        <end position="531"/>
    </location>
</feature>
<dbReference type="GO" id="GO:0005524">
    <property type="term" value="F:ATP binding"/>
    <property type="evidence" value="ECO:0007669"/>
    <property type="project" value="UniProtKB-UniRule"/>
</dbReference>
<gene>
    <name evidence="13" type="ORF">NHX12_007039</name>
</gene>
<keyword evidence="6" id="KW-0418">Kinase</keyword>
<comment type="caution">
    <text evidence="13">The sequence shown here is derived from an EMBL/GenBank/DDBJ whole genome shotgun (WGS) entry which is preliminary data.</text>
</comment>
<dbReference type="Pfam" id="PF00069">
    <property type="entry name" value="Pkinase"/>
    <property type="match status" value="1"/>
</dbReference>
<feature type="region of interest" description="Disordered" evidence="11">
    <location>
        <begin position="214"/>
        <end position="273"/>
    </location>
</feature>
<dbReference type="InterPro" id="IPR017441">
    <property type="entry name" value="Protein_kinase_ATP_BS"/>
</dbReference>
<comment type="similarity">
    <text evidence="1">Belongs to the protein kinase superfamily. NEK Ser/Thr protein kinase family. NIMA subfamily.</text>
</comment>
<protein>
    <recommendedName>
        <fullName evidence="2">non-specific serine/threonine protein kinase</fullName>
        <ecNumber evidence="2">2.7.11.1</ecNumber>
    </recommendedName>
</protein>
<keyword evidence="5 10" id="KW-0547">Nucleotide-binding</keyword>
<evidence type="ECO:0000259" key="12">
    <source>
        <dbReference type="PROSITE" id="PS50011"/>
    </source>
</evidence>
<reference evidence="13" key="1">
    <citation type="submission" date="2022-07" db="EMBL/GenBank/DDBJ databases">
        <title>Chromosome-level genome of Muraenolepis orangiensis.</title>
        <authorList>
            <person name="Kim J."/>
        </authorList>
    </citation>
    <scope>NUCLEOTIDE SEQUENCE</scope>
    <source>
        <strain evidence="13">KU_S4_2022</strain>
        <tissue evidence="13">Muscle</tissue>
    </source>
</reference>
<feature type="compositionally biased region" description="Basic and acidic residues" evidence="11">
    <location>
        <begin position="532"/>
        <end position="542"/>
    </location>
</feature>
<dbReference type="InterPro" id="IPR011009">
    <property type="entry name" value="Kinase-like_dom_sf"/>
</dbReference>
<keyword evidence="14" id="KW-1185">Reference proteome</keyword>
<evidence type="ECO:0000256" key="11">
    <source>
        <dbReference type="SAM" id="MobiDB-lite"/>
    </source>
</evidence>
<dbReference type="EC" id="2.7.11.1" evidence="2"/>
<dbReference type="Proteomes" id="UP001148018">
    <property type="component" value="Unassembled WGS sequence"/>
</dbReference>
<evidence type="ECO:0000256" key="3">
    <source>
        <dbReference type="ARBA" id="ARBA00022527"/>
    </source>
</evidence>
<feature type="region of interest" description="Disordered" evidence="11">
    <location>
        <begin position="301"/>
        <end position="323"/>
    </location>
</feature>
<dbReference type="InterPro" id="IPR051131">
    <property type="entry name" value="NEK_Ser/Thr_kinase_NIMA"/>
</dbReference>
<feature type="compositionally biased region" description="Basic and acidic residues" evidence="11">
    <location>
        <begin position="452"/>
        <end position="467"/>
    </location>
</feature>
<feature type="compositionally biased region" description="Acidic residues" evidence="11">
    <location>
        <begin position="468"/>
        <end position="485"/>
    </location>
</feature>